<organismHost>
    <name type="scientific">Potamochoerus larvatus</name>
    <name type="common">Bushpig</name>
    <dbReference type="NCBI Taxonomy" id="273792"/>
</organismHost>
<gene>
    <name evidence="2" type="primary">I7L</name>
</gene>
<organismHost>
    <name type="scientific">Ornithodoros</name>
    <name type="common">relapsing fever ticks</name>
    <dbReference type="NCBI Taxonomy" id="6937"/>
</organismHost>
<feature type="transmembrane region" description="Helical" evidence="1">
    <location>
        <begin position="71"/>
        <end position="89"/>
    </location>
</feature>
<reference evidence="2" key="1">
    <citation type="submission" date="2019-10" db="EMBL/GenBank/DDBJ databases">
        <authorList>
            <person name="Ndlovu S.S."/>
        </authorList>
    </citation>
    <scope>NUCLEOTIDE SEQUENCE [LARGE SCALE GENOMIC DNA]</scope>
    <source>
        <strain evidence="2">Zaire</strain>
    </source>
</reference>
<organismHost>
    <name type="scientific">Phacochoerus africanus</name>
    <name type="common">Warthog</name>
    <dbReference type="NCBI Taxonomy" id="41426"/>
</organismHost>
<dbReference type="EMBL" id="MN630494">
    <property type="protein sequence ID" value="QII88671.1"/>
    <property type="molecule type" value="Genomic_DNA"/>
</dbReference>
<feature type="transmembrane region" description="Helical" evidence="1">
    <location>
        <begin position="95"/>
        <end position="114"/>
    </location>
</feature>
<proteinExistence type="predicted"/>
<organismHost>
    <name type="scientific">Phacochoerus aethiopicus</name>
    <name type="common">Warthog</name>
    <dbReference type="NCBI Taxonomy" id="85517"/>
</organismHost>
<keyword evidence="1" id="KW-1133">Transmembrane helix</keyword>
<organism evidence="2">
    <name type="scientific">African swine fever virus</name>
    <name type="common">ASFV</name>
    <dbReference type="NCBI Taxonomy" id="10497"/>
    <lineage>
        <taxon>Viruses</taxon>
        <taxon>Varidnaviria</taxon>
        <taxon>Bamfordvirae</taxon>
        <taxon>Nucleocytoviricota</taxon>
        <taxon>Pokkesviricetes</taxon>
        <taxon>Asfuvirales</taxon>
        <taxon>Asfarviridae</taxon>
        <taxon>Asfivirus</taxon>
        <taxon>Asfivirus haemorrhagiae</taxon>
    </lineage>
</organism>
<name>A0A6G7KTF1_ASF</name>
<keyword evidence="1" id="KW-0812">Transmembrane</keyword>
<evidence type="ECO:0000256" key="1">
    <source>
        <dbReference type="SAM" id="Phobius"/>
    </source>
</evidence>
<keyword evidence="1" id="KW-0472">Membrane</keyword>
<protein>
    <submittedName>
        <fullName evidence="2">PI7L</fullName>
    </submittedName>
</protein>
<organismHost>
    <name type="scientific">Ornithodoros moubata</name>
    <name type="common">Soft tick</name>
    <name type="synonym">Argasid tick</name>
    <dbReference type="NCBI Taxonomy" id="6938"/>
</organismHost>
<accession>A0A6G7KTF1</accession>
<evidence type="ECO:0000313" key="2">
    <source>
        <dbReference type="EMBL" id="QII88671.1"/>
    </source>
</evidence>
<sequence>MVYTGIQADTRYAGTLLCYRQFWYFITCYGTFVQTEYVCAGVPSARFWYSSRLCHLYVTQKERKQHMCPKVLYICYAAYFLRFFSMVFFTGFHVLLFTMFPHVCFYIQILRFTFFKKCALETIFFLCQRLEKAFLQIYVLCGQQKNFLPRFFILFIKAFEGAQVL</sequence>
<organismHost>
    <name type="scientific">Sus scrofa</name>
    <name type="common">Pig</name>
    <dbReference type="NCBI Taxonomy" id="9823"/>
</organismHost>